<evidence type="ECO:0000313" key="3">
    <source>
        <dbReference type="Proteomes" id="UP000549913"/>
    </source>
</evidence>
<keyword evidence="1" id="KW-1133">Transmembrane helix</keyword>
<feature type="transmembrane region" description="Helical" evidence="1">
    <location>
        <begin position="104"/>
        <end position="122"/>
    </location>
</feature>
<dbReference type="AlphaFoldDB" id="A0A852SP21"/>
<sequence>MESDFETSNGAGRTDGPAAREALSALHADRQALADRIRTPAWYYPLLALCTALIIGSPGPGAPAQFVLVAFGCLGITFLSLAYQRITGMTITRMAGPKSLVVSIVLGIVIVLLLGVSFALTATGHPEWVVASAAAAFVAMWGGGRLYDRVYDRELRDGH</sequence>
<feature type="transmembrane region" description="Helical" evidence="1">
    <location>
        <begin position="128"/>
        <end position="147"/>
    </location>
</feature>
<feature type="transmembrane region" description="Helical" evidence="1">
    <location>
        <begin position="64"/>
        <end position="83"/>
    </location>
</feature>
<keyword evidence="1" id="KW-0812">Transmembrane</keyword>
<keyword evidence="1" id="KW-0472">Membrane</keyword>
<protein>
    <submittedName>
        <fullName evidence="2">Uncharacterized protein</fullName>
    </submittedName>
</protein>
<dbReference type="RefSeq" id="WP_179547711.1">
    <property type="nucleotide sequence ID" value="NZ_BSEW01000001.1"/>
</dbReference>
<evidence type="ECO:0000256" key="1">
    <source>
        <dbReference type="SAM" id="Phobius"/>
    </source>
</evidence>
<accession>A0A852SP21</accession>
<feature type="transmembrane region" description="Helical" evidence="1">
    <location>
        <begin position="41"/>
        <end position="58"/>
    </location>
</feature>
<dbReference type="Proteomes" id="UP000549913">
    <property type="component" value="Unassembled WGS sequence"/>
</dbReference>
<dbReference type="EMBL" id="JACCBM010000001">
    <property type="protein sequence ID" value="NYD70608.1"/>
    <property type="molecule type" value="Genomic_DNA"/>
</dbReference>
<gene>
    <name evidence="2" type="ORF">BJ984_001766</name>
</gene>
<reference evidence="2 3" key="1">
    <citation type="submission" date="2020-07" db="EMBL/GenBank/DDBJ databases">
        <title>Sequencing the genomes of 1000 actinobacteria strains.</title>
        <authorList>
            <person name="Klenk H.-P."/>
        </authorList>
    </citation>
    <scope>NUCLEOTIDE SEQUENCE [LARGE SCALE GENOMIC DNA]</scope>
    <source>
        <strain evidence="2 3">DSM 26474</strain>
    </source>
</reference>
<name>A0A852SP21_9MICO</name>
<keyword evidence="3" id="KW-1185">Reference proteome</keyword>
<comment type="caution">
    <text evidence="2">The sequence shown here is derived from an EMBL/GenBank/DDBJ whole genome shotgun (WGS) entry which is preliminary data.</text>
</comment>
<evidence type="ECO:0000313" key="2">
    <source>
        <dbReference type="EMBL" id="NYD70608.1"/>
    </source>
</evidence>
<proteinExistence type="predicted"/>
<organism evidence="2 3">
    <name type="scientific">Herbiconiux flava</name>
    <dbReference type="NCBI Taxonomy" id="881268"/>
    <lineage>
        <taxon>Bacteria</taxon>
        <taxon>Bacillati</taxon>
        <taxon>Actinomycetota</taxon>
        <taxon>Actinomycetes</taxon>
        <taxon>Micrococcales</taxon>
        <taxon>Microbacteriaceae</taxon>
        <taxon>Herbiconiux</taxon>
    </lineage>
</organism>